<protein>
    <submittedName>
        <fullName evidence="1">Uncharacterized protein</fullName>
    </submittedName>
</protein>
<reference evidence="1 2" key="1">
    <citation type="submission" date="2018-02" db="EMBL/GenBank/DDBJ databases">
        <title>Draft genome of wild Prunus yedoensis var. nudiflora.</title>
        <authorList>
            <person name="Baek S."/>
            <person name="Kim J.-H."/>
            <person name="Choi K."/>
            <person name="Kim G.-B."/>
            <person name="Cho A."/>
            <person name="Jang H."/>
            <person name="Shin C.-H."/>
            <person name="Yu H.-J."/>
            <person name="Mun J.-H."/>
        </authorList>
    </citation>
    <scope>NUCLEOTIDE SEQUENCE [LARGE SCALE GENOMIC DNA]</scope>
    <source>
        <strain evidence="2">cv. Jeju island</strain>
        <tissue evidence="1">Leaf</tissue>
    </source>
</reference>
<name>A0A314UDK4_PRUYE</name>
<keyword evidence="2" id="KW-1185">Reference proteome</keyword>
<gene>
    <name evidence="1" type="ORF">Pyn_10529</name>
</gene>
<proteinExistence type="predicted"/>
<dbReference type="EMBL" id="PJQY01003733">
    <property type="protein sequence ID" value="PQM34912.1"/>
    <property type="molecule type" value="Genomic_DNA"/>
</dbReference>
<organism evidence="1 2">
    <name type="scientific">Prunus yedoensis var. nudiflora</name>
    <dbReference type="NCBI Taxonomy" id="2094558"/>
    <lineage>
        <taxon>Eukaryota</taxon>
        <taxon>Viridiplantae</taxon>
        <taxon>Streptophyta</taxon>
        <taxon>Embryophyta</taxon>
        <taxon>Tracheophyta</taxon>
        <taxon>Spermatophyta</taxon>
        <taxon>Magnoliopsida</taxon>
        <taxon>eudicotyledons</taxon>
        <taxon>Gunneridae</taxon>
        <taxon>Pentapetalae</taxon>
        <taxon>rosids</taxon>
        <taxon>fabids</taxon>
        <taxon>Rosales</taxon>
        <taxon>Rosaceae</taxon>
        <taxon>Amygdaloideae</taxon>
        <taxon>Amygdaleae</taxon>
        <taxon>Prunus</taxon>
    </lineage>
</organism>
<dbReference type="AlphaFoldDB" id="A0A314UDK4"/>
<accession>A0A314UDK4</accession>
<evidence type="ECO:0000313" key="2">
    <source>
        <dbReference type="Proteomes" id="UP000250321"/>
    </source>
</evidence>
<comment type="caution">
    <text evidence="1">The sequence shown here is derived from an EMBL/GenBank/DDBJ whole genome shotgun (WGS) entry which is preliminary data.</text>
</comment>
<evidence type="ECO:0000313" key="1">
    <source>
        <dbReference type="EMBL" id="PQM34912.1"/>
    </source>
</evidence>
<dbReference type="Proteomes" id="UP000250321">
    <property type="component" value="Unassembled WGS sequence"/>
</dbReference>
<sequence>MTCCGVDVEQVRNWVLCKGAGADVQRGLVWRLQNSCSSGTCIFNSELQDTAVGCAMVAC</sequence>